<dbReference type="PANTHER" id="PTHR47481:SF10">
    <property type="entry name" value="COPIA-LIKE POLYPROTEIN_RETROTRANSPOSON"/>
    <property type="match status" value="1"/>
</dbReference>
<dbReference type="Proteomes" id="UP000813463">
    <property type="component" value="Chromosome 3"/>
</dbReference>
<evidence type="ECO:0000313" key="2">
    <source>
        <dbReference type="Proteomes" id="UP000813463"/>
    </source>
</evidence>
<dbReference type="RefSeq" id="XP_056695579.1">
    <property type="nucleotide sequence ID" value="XM_056839601.1"/>
</dbReference>
<evidence type="ECO:0000256" key="1">
    <source>
        <dbReference type="SAM" id="MobiDB-lite"/>
    </source>
</evidence>
<reference evidence="3" key="2">
    <citation type="submission" date="2025-08" db="UniProtKB">
        <authorList>
            <consortium name="RefSeq"/>
        </authorList>
    </citation>
    <scope>IDENTIFICATION</scope>
    <source>
        <tissue evidence="3">Leaf</tissue>
    </source>
</reference>
<evidence type="ECO:0008006" key="4">
    <source>
        <dbReference type="Google" id="ProtNLM"/>
    </source>
</evidence>
<feature type="compositionally biased region" description="Gly residues" evidence="1">
    <location>
        <begin position="239"/>
        <end position="265"/>
    </location>
</feature>
<keyword evidence="2" id="KW-1185">Reference proteome</keyword>
<organism evidence="2 3">
    <name type="scientific">Spinacia oleracea</name>
    <name type="common">Spinach</name>
    <dbReference type="NCBI Taxonomy" id="3562"/>
    <lineage>
        <taxon>Eukaryota</taxon>
        <taxon>Viridiplantae</taxon>
        <taxon>Streptophyta</taxon>
        <taxon>Embryophyta</taxon>
        <taxon>Tracheophyta</taxon>
        <taxon>Spermatophyta</taxon>
        <taxon>Magnoliopsida</taxon>
        <taxon>eudicotyledons</taxon>
        <taxon>Gunneridae</taxon>
        <taxon>Pentapetalae</taxon>
        <taxon>Caryophyllales</taxon>
        <taxon>Chenopodiaceae</taxon>
        <taxon>Chenopodioideae</taxon>
        <taxon>Anserineae</taxon>
        <taxon>Spinacia</taxon>
    </lineage>
</organism>
<name>A0ABM3RIY6_SPIOL</name>
<protein>
    <recommendedName>
        <fullName evidence="4">Retrotransposon Copia-like N-terminal domain-containing protein</fullName>
    </recommendedName>
</protein>
<proteinExistence type="predicted"/>
<accession>A0ABM3RIY6</accession>
<gene>
    <name evidence="3" type="primary">LOC130470040</name>
</gene>
<reference evidence="2" key="1">
    <citation type="journal article" date="2021" name="Nat. Commun.">
        <title>Genomic analyses provide insights into spinach domestication and the genetic basis of agronomic traits.</title>
        <authorList>
            <person name="Cai X."/>
            <person name="Sun X."/>
            <person name="Xu C."/>
            <person name="Sun H."/>
            <person name="Wang X."/>
            <person name="Ge C."/>
            <person name="Zhang Z."/>
            <person name="Wang Q."/>
            <person name="Fei Z."/>
            <person name="Jiao C."/>
            <person name="Wang Q."/>
        </authorList>
    </citation>
    <scope>NUCLEOTIDE SEQUENCE [LARGE SCALE GENOMIC DNA]</scope>
    <source>
        <strain evidence="2">cv. Varoflay</strain>
    </source>
</reference>
<dbReference type="GeneID" id="130470040"/>
<evidence type="ECO:0000313" key="3">
    <source>
        <dbReference type="RefSeq" id="XP_056695579.1"/>
    </source>
</evidence>
<sequence>MPDSTFDDKSSDGGSSFHPALTFSNIRNHVSIVLEMENVQYGTWEELFKIHARSHKVLHHIIPPPIGKEKPAPQTDEEIDFWSTLDATVLHWIYSTISNDLLNTIMEPEATAMDAWDRLRDIFQDHQNSRVLKNVGAPVAASRLVLQLASGINEAYKHVGINIRHAKPLPPFSEARFSLLLEERELAAMAMHGGSSAMVEADEVAASTDGSGSLGSHRNKNRKNNRHHSGNKNRRGGRNSDGGKGGSGSGGGRHGGGRNSGGGQGSAAPQLGSWQWVPNYTPPPPPCPIPAQGWARPATGPTRSSGQQGVLVPHPQHVYAVLAPTGSYVQILRANQNILQAGRISSKQFINHIYIVI</sequence>
<dbReference type="PANTHER" id="PTHR47481">
    <property type="match status" value="1"/>
</dbReference>
<feature type="region of interest" description="Disordered" evidence="1">
    <location>
        <begin position="202"/>
        <end position="280"/>
    </location>
</feature>
<feature type="compositionally biased region" description="Basic residues" evidence="1">
    <location>
        <begin position="217"/>
        <end position="237"/>
    </location>
</feature>